<feature type="signal peptide" evidence="4">
    <location>
        <begin position="1"/>
        <end position="20"/>
    </location>
</feature>
<proteinExistence type="inferred from homology"/>
<evidence type="ECO:0000256" key="4">
    <source>
        <dbReference type="SAM" id="SignalP"/>
    </source>
</evidence>
<dbReference type="SMART" id="SM00700">
    <property type="entry name" value="JHBP"/>
    <property type="match status" value="1"/>
</dbReference>
<dbReference type="PANTHER" id="PTHR11008:SF25">
    <property type="entry name" value="IP09473P-RELATED"/>
    <property type="match status" value="1"/>
</dbReference>
<comment type="similarity">
    <text evidence="3">Belongs to the TO family.</text>
</comment>
<keyword evidence="1 4" id="KW-0732">Signal</keyword>
<dbReference type="GO" id="GO:0005615">
    <property type="term" value="C:extracellular space"/>
    <property type="evidence" value="ECO:0007669"/>
    <property type="project" value="TreeGrafter"/>
</dbReference>
<evidence type="ECO:0000313" key="5">
    <source>
        <dbReference type="EMBL" id="CAH1106014.1"/>
    </source>
</evidence>
<dbReference type="InterPro" id="IPR038606">
    <property type="entry name" value="To_sf"/>
</dbReference>
<dbReference type="Proteomes" id="UP001153636">
    <property type="component" value="Chromosome 2"/>
</dbReference>
<dbReference type="AlphaFoldDB" id="A0A9P0CW44"/>
<dbReference type="PANTHER" id="PTHR11008">
    <property type="entry name" value="PROTEIN TAKEOUT-LIKE PROTEIN"/>
    <property type="match status" value="1"/>
</dbReference>
<organism evidence="5 6">
    <name type="scientific">Psylliodes chrysocephalus</name>
    <dbReference type="NCBI Taxonomy" id="3402493"/>
    <lineage>
        <taxon>Eukaryota</taxon>
        <taxon>Metazoa</taxon>
        <taxon>Ecdysozoa</taxon>
        <taxon>Arthropoda</taxon>
        <taxon>Hexapoda</taxon>
        <taxon>Insecta</taxon>
        <taxon>Pterygota</taxon>
        <taxon>Neoptera</taxon>
        <taxon>Endopterygota</taxon>
        <taxon>Coleoptera</taxon>
        <taxon>Polyphaga</taxon>
        <taxon>Cucujiformia</taxon>
        <taxon>Chrysomeloidea</taxon>
        <taxon>Chrysomelidae</taxon>
        <taxon>Galerucinae</taxon>
        <taxon>Alticini</taxon>
        <taxon>Psylliodes</taxon>
    </lineage>
</organism>
<keyword evidence="2" id="KW-0090">Biological rhythms</keyword>
<gene>
    <name evidence="5" type="ORF">PSYICH_LOCUS6414</name>
</gene>
<name>A0A9P0CW44_9CUCU</name>
<evidence type="ECO:0000313" key="6">
    <source>
        <dbReference type="Proteomes" id="UP001153636"/>
    </source>
</evidence>
<evidence type="ECO:0000256" key="2">
    <source>
        <dbReference type="ARBA" id="ARBA00023108"/>
    </source>
</evidence>
<keyword evidence="6" id="KW-1185">Reference proteome</keyword>
<feature type="chain" id="PRO_5040307070" evidence="4">
    <location>
        <begin position="21"/>
        <end position="257"/>
    </location>
</feature>
<evidence type="ECO:0000256" key="3">
    <source>
        <dbReference type="ARBA" id="ARBA00060902"/>
    </source>
</evidence>
<reference evidence="5" key="1">
    <citation type="submission" date="2022-01" db="EMBL/GenBank/DDBJ databases">
        <authorList>
            <person name="King R."/>
        </authorList>
    </citation>
    <scope>NUCLEOTIDE SEQUENCE</scope>
</reference>
<sequence length="257" mass="28699">MVLYELLLFCVVNSVPSAYAYLDKQPHYVKTCMIKQPKEIFINCSTTSVQGLFNEIPKGVPEIGLQVLDPLEVPVLNILQGGGGPVTVNASLSNVKVLGFGNTKILYNSVDPITYDFYTKLSLPRLRIDGYYELLGRILVIPLRGKGSCWFDAKNLDINVKSDVIMEKHDGFHFFNVTKVHVKFSIGGLKLHMGNLFDGIKALEDSTNAYLNANWRPVAESLNPILSKTIEDIMLDILQKVFDNIPANFFLGDLDLD</sequence>
<dbReference type="Gene3D" id="3.15.10.30">
    <property type="entry name" value="Haemolymph juvenile hormone binding protein"/>
    <property type="match status" value="1"/>
</dbReference>
<dbReference type="FunFam" id="3.15.10.30:FF:000001">
    <property type="entry name" value="Takeout-like protein 1"/>
    <property type="match status" value="1"/>
</dbReference>
<dbReference type="GO" id="GO:0007623">
    <property type="term" value="P:circadian rhythm"/>
    <property type="evidence" value="ECO:0007669"/>
    <property type="project" value="UniProtKB-ARBA"/>
</dbReference>
<dbReference type="EMBL" id="OV651814">
    <property type="protein sequence ID" value="CAH1106014.1"/>
    <property type="molecule type" value="Genomic_DNA"/>
</dbReference>
<dbReference type="InterPro" id="IPR010562">
    <property type="entry name" value="Haemolymph_juvenile_hormone-bd"/>
</dbReference>
<dbReference type="Pfam" id="PF06585">
    <property type="entry name" value="JHBP"/>
    <property type="match status" value="1"/>
</dbReference>
<evidence type="ECO:0000256" key="1">
    <source>
        <dbReference type="ARBA" id="ARBA00022729"/>
    </source>
</evidence>
<accession>A0A9P0CW44</accession>
<dbReference type="OrthoDB" id="8175281at2759"/>
<protein>
    <submittedName>
        <fullName evidence="5">Uncharacterized protein</fullName>
    </submittedName>
</protein>